<evidence type="ECO:0000313" key="2">
    <source>
        <dbReference type="Proteomes" id="UP001107558"/>
    </source>
</evidence>
<sequence length="187" mass="21858">MKIVQTISIESNNIVVFVIHLTCKKIFIDEDEKVQWTIDKGYLPEHEDNSAPMVAKKDNFITTSSQLNLNDSVNLCLEHQGSYSYYFHLANEILTPMHEDHKISIGLSRYLKLSAKWHKTSDDLRIIDPTIRGCYFEQSIDEALEQLIKYFTKRTEAINELFRQIPMIICVCKNPRLQRCDPYVPNF</sequence>
<evidence type="ECO:0000313" key="1">
    <source>
        <dbReference type="EMBL" id="KAG5684070.1"/>
    </source>
</evidence>
<dbReference type="EMBL" id="JADBJN010000001">
    <property type="protein sequence ID" value="KAG5684070.1"/>
    <property type="molecule type" value="Genomic_DNA"/>
</dbReference>
<comment type="caution">
    <text evidence="1">The sequence shown here is derived from an EMBL/GenBank/DDBJ whole genome shotgun (WGS) entry which is preliminary data.</text>
</comment>
<proteinExistence type="predicted"/>
<protein>
    <submittedName>
        <fullName evidence="1">Uncharacterized protein</fullName>
    </submittedName>
</protein>
<keyword evidence="2" id="KW-1185">Reference proteome</keyword>
<gene>
    <name evidence="1" type="ORF">PVAND_013319</name>
</gene>
<accession>A0A9J6CR21</accession>
<reference evidence="1" key="1">
    <citation type="submission" date="2021-03" db="EMBL/GenBank/DDBJ databases">
        <title>Chromosome level genome of the anhydrobiotic midge Polypedilum vanderplanki.</title>
        <authorList>
            <person name="Yoshida Y."/>
            <person name="Kikawada T."/>
            <person name="Gusev O."/>
        </authorList>
    </citation>
    <scope>NUCLEOTIDE SEQUENCE</scope>
    <source>
        <strain evidence="1">NIAS01</strain>
        <tissue evidence="1">Whole body or cell culture</tissue>
    </source>
</reference>
<dbReference type="AlphaFoldDB" id="A0A9J6CR21"/>
<organism evidence="1 2">
    <name type="scientific">Polypedilum vanderplanki</name>
    <name type="common">Sleeping chironomid midge</name>
    <dbReference type="NCBI Taxonomy" id="319348"/>
    <lineage>
        <taxon>Eukaryota</taxon>
        <taxon>Metazoa</taxon>
        <taxon>Ecdysozoa</taxon>
        <taxon>Arthropoda</taxon>
        <taxon>Hexapoda</taxon>
        <taxon>Insecta</taxon>
        <taxon>Pterygota</taxon>
        <taxon>Neoptera</taxon>
        <taxon>Endopterygota</taxon>
        <taxon>Diptera</taxon>
        <taxon>Nematocera</taxon>
        <taxon>Chironomoidea</taxon>
        <taxon>Chironomidae</taxon>
        <taxon>Chironominae</taxon>
        <taxon>Polypedilum</taxon>
        <taxon>Polypedilum</taxon>
    </lineage>
</organism>
<dbReference type="Proteomes" id="UP001107558">
    <property type="component" value="Chromosome 1"/>
</dbReference>
<name>A0A9J6CR21_POLVA</name>